<feature type="compositionally biased region" description="Basic and acidic residues" evidence="4">
    <location>
        <begin position="697"/>
        <end position="715"/>
    </location>
</feature>
<reference evidence="6 7" key="1">
    <citation type="journal article" date="2014" name="Nat. Genet.">
        <title>Whole-genome sequence of a flatfish provides insights into ZW sex chromosome evolution and adaptation to a benthic lifestyle.</title>
        <authorList>
            <person name="Chen S."/>
            <person name="Zhang G."/>
            <person name="Shao C."/>
            <person name="Huang Q."/>
            <person name="Liu G."/>
            <person name="Zhang P."/>
            <person name="Song W."/>
            <person name="An N."/>
            <person name="Chalopin D."/>
            <person name="Volff J.N."/>
            <person name="Hong Y."/>
            <person name="Li Q."/>
            <person name="Sha Z."/>
            <person name="Zhou H."/>
            <person name="Xie M."/>
            <person name="Yu Q."/>
            <person name="Liu Y."/>
            <person name="Xiang H."/>
            <person name="Wang N."/>
            <person name="Wu K."/>
            <person name="Yang C."/>
            <person name="Zhou Q."/>
            <person name="Liao X."/>
            <person name="Yang L."/>
            <person name="Hu Q."/>
            <person name="Zhang J."/>
            <person name="Meng L."/>
            <person name="Jin L."/>
            <person name="Tian Y."/>
            <person name="Lian J."/>
            <person name="Yang J."/>
            <person name="Miao G."/>
            <person name="Liu S."/>
            <person name="Liang Z."/>
            <person name="Yan F."/>
            <person name="Li Y."/>
            <person name="Sun B."/>
            <person name="Zhang H."/>
            <person name="Zhang J."/>
            <person name="Zhu Y."/>
            <person name="Du M."/>
            <person name="Zhao Y."/>
            <person name="Schartl M."/>
            <person name="Tang Q."/>
            <person name="Wang J."/>
        </authorList>
    </citation>
    <scope>NUCLEOTIDE SEQUENCE</scope>
</reference>
<dbReference type="InterPro" id="IPR012461">
    <property type="entry name" value="SACK1"/>
</dbReference>
<dbReference type="GO" id="GO:0007165">
    <property type="term" value="P:signal transduction"/>
    <property type="evidence" value="ECO:0007669"/>
    <property type="project" value="TreeGrafter"/>
</dbReference>
<dbReference type="GO" id="GO:0019901">
    <property type="term" value="F:protein kinase binding"/>
    <property type="evidence" value="ECO:0007669"/>
    <property type="project" value="TreeGrafter"/>
</dbReference>
<dbReference type="Ensembl" id="ENSCSET00000032445.1">
    <property type="protein sequence ID" value="ENSCSEP00000032029.1"/>
    <property type="gene ID" value="ENSCSEG00000020558.1"/>
</dbReference>
<accession>A0A3P8WX95</accession>
<proteinExistence type="inferred from homology"/>
<evidence type="ECO:0000256" key="4">
    <source>
        <dbReference type="SAM" id="MobiDB-lite"/>
    </source>
</evidence>
<evidence type="ECO:0000259" key="5">
    <source>
        <dbReference type="Pfam" id="PF07894"/>
    </source>
</evidence>
<feature type="compositionally biased region" description="Polar residues" evidence="4">
    <location>
        <begin position="751"/>
        <end position="761"/>
    </location>
</feature>
<evidence type="ECO:0000313" key="7">
    <source>
        <dbReference type="Proteomes" id="UP000265120"/>
    </source>
</evidence>
<dbReference type="RefSeq" id="XP_008314390.1">
    <property type="nucleotide sequence ID" value="XM_008316168.2"/>
</dbReference>
<feature type="compositionally biased region" description="Basic and acidic residues" evidence="4">
    <location>
        <begin position="731"/>
        <end position="745"/>
    </location>
</feature>
<dbReference type="PANTHER" id="PTHR16181">
    <property type="entry name" value="PROTEIN FAM83A-RELATED"/>
    <property type="match status" value="1"/>
</dbReference>
<sequence length="902" mass="101667">MTSNLSCLSSLKDDDAPLYIQPHYKESYRLAIYALLCGGKEAYEEFLCAEQISHFLSEEEILFILENGELAPAEDESEGREVTAEVNPSTYFPMESDDEVPDLDLGWPEVTLEDSDTSISLLFQPPRENTPSIKDVVRKQIQEARQLIAIAMDVFTDVDIFKEVVSATLRGVVVYILLDDTQFQSFLTMSHRVGVNIQDLKNIRVRTVQGPQYQCQSGVKFNGGMEQKFILVDCRTVLYGTYSYTWSFEKINLSMVLVVTGQLVCSYDEEFRRLYARSTVPALLSWERPPAQYQREPVPVQNPNSSHLSLHQIHRPRVMHGMRSVLDERFSNSNVLTRGVSVQDKLHQSHCPEMGNLVRGHSYGGELQKLNSLTRLRMGTKDIGLPDRPAPQLRGNTDLLTNRLSQQHLRHRTRYGADQNLIPFNSETSLHRWKMDAYFENEIPLDPAFDMASPVGSPFSSHTGLNEHQSQLIHTRSREIKSRLEEMRQKRLSLQDYNSLRQSQESLRSMYPTLERPKYMSSLRNLDTRPGTTDFEPYVQNGRNVESVNQKIGEPSNESLYRTVSAAEIDMTMNDPLLKLSHLQSSSLSIQLPRAMESLVEIPEEKDGSNNQINSPGTAALLNGHEEICTDDPRGQRGKSSLATESPGNDEIKGSNGSLGKTETSAGSAAAKERKKSVANDIESTPKILNTSTESQHSVETKASHGEKRREEPSLQRKSSVRMKVQSMLSSDEKKDKPSKKESLQRKASLRSPNTSGSNQPLKADHSQAPAASQKKGHPPAVSRSQNSSGPADAEKPKAAFPRLSPHRSSKRKPNLTTGQDRGSKDTLDQEGATVVQTRREKAYSRYEYLLSTERIPMERDRDMSTWHSKQDSEYPMYQTQNATDKKLGRFMQRVGNLIGKK</sequence>
<comment type="subcellular location">
    <subcellularLocation>
        <location evidence="1">Cytoplasm</location>
    </subcellularLocation>
</comment>
<reference evidence="6" key="2">
    <citation type="submission" date="2025-05" db="UniProtKB">
        <authorList>
            <consortium name="Ensembl"/>
        </authorList>
    </citation>
    <scope>IDENTIFICATION</scope>
</reference>
<feature type="compositionally biased region" description="Polar residues" evidence="4">
    <location>
        <begin position="655"/>
        <end position="667"/>
    </location>
</feature>
<dbReference type="SUPFAM" id="SSF56024">
    <property type="entry name" value="Phospholipase D/nuclease"/>
    <property type="match status" value="1"/>
</dbReference>
<dbReference type="GeneTree" id="ENSGT00940000157889"/>
<dbReference type="Pfam" id="PF07894">
    <property type="entry name" value="SACK1"/>
    <property type="match status" value="1"/>
</dbReference>
<dbReference type="GO" id="GO:0005737">
    <property type="term" value="C:cytoplasm"/>
    <property type="evidence" value="ECO:0007669"/>
    <property type="project" value="UniProtKB-SubCell"/>
</dbReference>
<name>A0A3P8WX95_CYNSE</name>
<dbReference type="OrthoDB" id="8443577at2759"/>
<dbReference type="Ensembl" id="ENSCSET00000032444.1">
    <property type="protein sequence ID" value="ENSCSEP00000032028.1"/>
    <property type="gene ID" value="ENSCSEG00000020558.1"/>
</dbReference>
<dbReference type="AlphaFoldDB" id="A0A3P8WX95"/>
<feature type="domain" description="Scaffolding anchor of CK1" evidence="5">
    <location>
        <begin position="19"/>
        <end position="279"/>
    </location>
</feature>
<protein>
    <submittedName>
        <fullName evidence="6">Protein FAM83B-like</fullName>
    </submittedName>
</protein>
<dbReference type="PANTHER" id="PTHR16181:SF29">
    <property type="entry name" value="PROTEIN FAM83A-RELATED"/>
    <property type="match status" value="1"/>
</dbReference>
<dbReference type="FunFam" id="3.30.870.10:FF:000004">
    <property type="entry name" value="protein FAM83H isoform X2"/>
    <property type="match status" value="1"/>
</dbReference>
<dbReference type="Proteomes" id="UP000265120">
    <property type="component" value="Chromosome 9"/>
</dbReference>
<comment type="similarity">
    <text evidence="2">Belongs to the FAM83 family.</text>
</comment>
<evidence type="ECO:0000256" key="1">
    <source>
        <dbReference type="ARBA" id="ARBA00004496"/>
    </source>
</evidence>
<feature type="compositionally biased region" description="Polar residues" evidence="4">
    <location>
        <begin position="638"/>
        <end position="647"/>
    </location>
</feature>
<dbReference type="Gene3D" id="3.30.870.10">
    <property type="entry name" value="Endonuclease Chain A"/>
    <property type="match status" value="1"/>
</dbReference>
<feature type="compositionally biased region" description="Polar residues" evidence="4">
    <location>
        <begin position="687"/>
        <end position="696"/>
    </location>
</feature>
<evidence type="ECO:0000313" key="6">
    <source>
        <dbReference type="Ensembl" id="ENSCSEP00000032028.1"/>
    </source>
</evidence>
<feature type="compositionally biased region" description="Basic residues" evidence="4">
    <location>
        <begin position="805"/>
        <end position="814"/>
    </location>
</feature>
<dbReference type="InterPro" id="IPR050944">
    <property type="entry name" value="FAM83"/>
</dbReference>
<feature type="region of interest" description="Disordered" evidence="4">
    <location>
        <begin position="628"/>
        <end position="836"/>
    </location>
</feature>
<organism evidence="6 7">
    <name type="scientific">Cynoglossus semilaevis</name>
    <name type="common">Tongue sole</name>
    <dbReference type="NCBI Taxonomy" id="244447"/>
    <lineage>
        <taxon>Eukaryota</taxon>
        <taxon>Metazoa</taxon>
        <taxon>Chordata</taxon>
        <taxon>Craniata</taxon>
        <taxon>Vertebrata</taxon>
        <taxon>Euteleostomi</taxon>
        <taxon>Actinopterygii</taxon>
        <taxon>Neopterygii</taxon>
        <taxon>Teleostei</taxon>
        <taxon>Neoteleostei</taxon>
        <taxon>Acanthomorphata</taxon>
        <taxon>Carangaria</taxon>
        <taxon>Pleuronectiformes</taxon>
        <taxon>Pleuronectoidei</taxon>
        <taxon>Cynoglossidae</taxon>
        <taxon>Cynoglossinae</taxon>
        <taxon>Cynoglossus</taxon>
    </lineage>
</organism>
<keyword evidence="3" id="KW-0963">Cytoplasm</keyword>
<keyword evidence="7" id="KW-1185">Reference proteome</keyword>
<dbReference type="OMA" id="NRASQQH"/>
<evidence type="ECO:0000256" key="3">
    <source>
        <dbReference type="ARBA" id="ARBA00022490"/>
    </source>
</evidence>
<dbReference type="GeneID" id="103383141"/>
<dbReference type="GO" id="GO:0016020">
    <property type="term" value="C:membrane"/>
    <property type="evidence" value="ECO:0007669"/>
    <property type="project" value="TreeGrafter"/>
</dbReference>
<evidence type="ECO:0000256" key="2">
    <source>
        <dbReference type="ARBA" id="ARBA00006937"/>
    </source>
</evidence>